<evidence type="ECO:0000313" key="3">
    <source>
        <dbReference type="EMBL" id="GAA3590859.1"/>
    </source>
</evidence>
<dbReference type="NCBIfam" id="TIGR00730">
    <property type="entry name" value="Rossman fold protein, TIGR00730 family"/>
    <property type="match status" value="1"/>
</dbReference>
<dbReference type="PANTHER" id="PTHR31223">
    <property type="entry name" value="LOG FAMILY PROTEIN YJL055W"/>
    <property type="match status" value="1"/>
</dbReference>
<evidence type="ECO:0000256" key="2">
    <source>
        <dbReference type="RuleBase" id="RU363015"/>
    </source>
</evidence>
<comment type="catalytic activity">
    <reaction evidence="2">
        <text>N(6)-(dimethylallyl)adenosine 5'-phosphate + H2O = N(6)-dimethylallyladenine + D-ribose 5-phosphate</text>
        <dbReference type="Rhea" id="RHEA:48560"/>
        <dbReference type="ChEBI" id="CHEBI:15377"/>
        <dbReference type="ChEBI" id="CHEBI:17660"/>
        <dbReference type="ChEBI" id="CHEBI:57526"/>
        <dbReference type="ChEBI" id="CHEBI:78346"/>
        <dbReference type="EC" id="3.2.2.n1"/>
    </reaction>
</comment>
<organism evidence="3 4">
    <name type="scientific">Kineosporia mesophila</name>
    <dbReference type="NCBI Taxonomy" id="566012"/>
    <lineage>
        <taxon>Bacteria</taxon>
        <taxon>Bacillati</taxon>
        <taxon>Actinomycetota</taxon>
        <taxon>Actinomycetes</taxon>
        <taxon>Kineosporiales</taxon>
        <taxon>Kineosporiaceae</taxon>
        <taxon>Kineosporia</taxon>
    </lineage>
</organism>
<evidence type="ECO:0000313" key="4">
    <source>
        <dbReference type="Proteomes" id="UP001501074"/>
    </source>
</evidence>
<dbReference type="InterPro" id="IPR005269">
    <property type="entry name" value="LOG"/>
</dbReference>
<sequence>MARICVFCASSLTIDPSYVELASRVGAALAARGHDLVSGGGSVSMMGAVAQAVRDGGRHTIGVIPQALLDREVADHDSDELIVTPDMRSRKGRMDELADAFLTLPGGIGTLEELTEVWTAASLGMHAKPVVVLDPTGLYAPLHELIRRLSDEGFLHDDAASALVWTTGVDEAVAAIEQRLGDPAVTPTLTDQVESAP</sequence>
<proteinExistence type="inferred from homology"/>
<comment type="catalytic activity">
    <reaction evidence="2">
        <text>9-ribosyl-trans-zeatin 5'-phosphate + H2O = trans-zeatin + D-ribose 5-phosphate</text>
        <dbReference type="Rhea" id="RHEA:48564"/>
        <dbReference type="ChEBI" id="CHEBI:15377"/>
        <dbReference type="ChEBI" id="CHEBI:16522"/>
        <dbReference type="ChEBI" id="CHEBI:78346"/>
        <dbReference type="ChEBI" id="CHEBI:87947"/>
        <dbReference type="EC" id="3.2.2.n1"/>
    </reaction>
</comment>
<keyword evidence="4" id="KW-1185">Reference proteome</keyword>
<comment type="similarity">
    <text evidence="1 2">Belongs to the LOG family.</text>
</comment>
<keyword evidence="2" id="KW-0378">Hydrolase</keyword>
<keyword evidence="2" id="KW-0203">Cytokinin biosynthesis</keyword>
<dbReference type="SUPFAM" id="SSF102405">
    <property type="entry name" value="MCP/YpsA-like"/>
    <property type="match status" value="1"/>
</dbReference>
<dbReference type="Proteomes" id="UP001501074">
    <property type="component" value="Unassembled WGS sequence"/>
</dbReference>
<dbReference type="RefSeq" id="WP_231485458.1">
    <property type="nucleotide sequence ID" value="NZ_BAAAZO010000001.1"/>
</dbReference>
<dbReference type="EC" id="3.2.2.n1" evidence="2"/>
<dbReference type="InterPro" id="IPR031100">
    <property type="entry name" value="LOG_fam"/>
</dbReference>
<evidence type="ECO:0000256" key="1">
    <source>
        <dbReference type="ARBA" id="ARBA00006763"/>
    </source>
</evidence>
<reference evidence="4" key="1">
    <citation type="journal article" date="2019" name="Int. J. Syst. Evol. Microbiol.">
        <title>The Global Catalogue of Microorganisms (GCM) 10K type strain sequencing project: providing services to taxonomists for standard genome sequencing and annotation.</title>
        <authorList>
            <consortium name="The Broad Institute Genomics Platform"/>
            <consortium name="The Broad Institute Genome Sequencing Center for Infectious Disease"/>
            <person name="Wu L."/>
            <person name="Ma J."/>
        </authorList>
    </citation>
    <scope>NUCLEOTIDE SEQUENCE [LARGE SCALE GENOMIC DNA]</scope>
    <source>
        <strain evidence="4">JCM 16902</strain>
    </source>
</reference>
<dbReference type="EMBL" id="BAAAZO010000001">
    <property type="protein sequence ID" value="GAA3590859.1"/>
    <property type="molecule type" value="Genomic_DNA"/>
</dbReference>
<name>A0ABP6YUE0_9ACTN</name>
<dbReference type="Gene3D" id="3.40.50.450">
    <property type="match status" value="1"/>
</dbReference>
<dbReference type="PANTHER" id="PTHR31223:SF70">
    <property type="entry name" value="LOG FAMILY PROTEIN YJL055W"/>
    <property type="match status" value="1"/>
</dbReference>
<accession>A0ABP6YUE0</accession>
<protein>
    <recommendedName>
        <fullName evidence="2">Cytokinin riboside 5'-monophosphate phosphoribohydrolase</fullName>
        <ecNumber evidence="2">3.2.2.n1</ecNumber>
    </recommendedName>
</protein>
<dbReference type="Pfam" id="PF03641">
    <property type="entry name" value="Lysine_decarbox"/>
    <property type="match status" value="1"/>
</dbReference>
<gene>
    <name evidence="3" type="ORF">GCM10022223_01720</name>
</gene>
<comment type="caution">
    <text evidence="3">The sequence shown here is derived from an EMBL/GenBank/DDBJ whole genome shotgun (WGS) entry which is preliminary data.</text>
</comment>